<gene>
    <name evidence="2" type="ORF">GRAN_0498</name>
</gene>
<dbReference type="Proteomes" id="UP000289437">
    <property type="component" value="Unassembled WGS sequence"/>
</dbReference>
<organism evidence="2 3">
    <name type="scientific">Granulicella sibirica</name>
    <dbReference type="NCBI Taxonomy" id="2479048"/>
    <lineage>
        <taxon>Bacteria</taxon>
        <taxon>Pseudomonadati</taxon>
        <taxon>Acidobacteriota</taxon>
        <taxon>Terriglobia</taxon>
        <taxon>Terriglobales</taxon>
        <taxon>Acidobacteriaceae</taxon>
        <taxon>Granulicella</taxon>
    </lineage>
</organism>
<dbReference type="EMBL" id="RDSM01000001">
    <property type="protein sequence ID" value="RXH57188.1"/>
    <property type="molecule type" value="Genomic_DNA"/>
</dbReference>
<reference evidence="2 3" key="1">
    <citation type="submission" date="2018-11" db="EMBL/GenBank/DDBJ databases">
        <authorList>
            <person name="Mardanov A.V."/>
            <person name="Ravin N.V."/>
            <person name="Dedysh S.N."/>
        </authorList>
    </citation>
    <scope>NUCLEOTIDE SEQUENCE [LARGE SCALE GENOMIC DNA]</scope>
    <source>
        <strain evidence="2 3">AF10</strain>
    </source>
</reference>
<keyword evidence="1" id="KW-0472">Membrane</keyword>
<reference evidence="3" key="2">
    <citation type="submission" date="2019-02" db="EMBL/GenBank/DDBJ databases">
        <title>Granulicella sibirica sp. nov., a psychrotolerant acidobacterium isolated from an organic soil layer in forested tundra, West Siberia.</title>
        <authorList>
            <person name="Oshkin I.Y."/>
            <person name="Kulichevskaya I.S."/>
            <person name="Rijpstra W.I.C."/>
            <person name="Sinninghe Damste J.S."/>
            <person name="Rakitin A.L."/>
            <person name="Ravin N.V."/>
            <person name="Dedysh S.N."/>
        </authorList>
    </citation>
    <scope>NUCLEOTIDE SEQUENCE [LARGE SCALE GENOMIC DNA]</scope>
    <source>
        <strain evidence="3">AF10</strain>
    </source>
</reference>
<proteinExistence type="predicted"/>
<evidence type="ECO:0008006" key="4">
    <source>
        <dbReference type="Google" id="ProtNLM"/>
    </source>
</evidence>
<evidence type="ECO:0000256" key="1">
    <source>
        <dbReference type="SAM" id="Phobius"/>
    </source>
</evidence>
<dbReference type="RefSeq" id="WP_128911401.1">
    <property type="nucleotide sequence ID" value="NZ_RDSM01000001.1"/>
</dbReference>
<keyword evidence="1" id="KW-0812">Transmembrane</keyword>
<comment type="caution">
    <text evidence="2">The sequence shown here is derived from an EMBL/GenBank/DDBJ whole genome shotgun (WGS) entry which is preliminary data.</text>
</comment>
<protein>
    <recommendedName>
        <fullName evidence="4">Zinc-finger domain-containing protein</fullName>
    </recommendedName>
</protein>
<feature type="transmembrane region" description="Helical" evidence="1">
    <location>
        <begin position="99"/>
        <end position="118"/>
    </location>
</feature>
<dbReference type="AlphaFoldDB" id="A0A4Q0T554"/>
<evidence type="ECO:0000313" key="2">
    <source>
        <dbReference type="EMBL" id="RXH57188.1"/>
    </source>
</evidence>
<sequence length="167" mass="18274">MNCKTFQTELPELILNPAAASNVAARAHMLTCAPCENEYISLVETMSMMDAWEAPEPSPYFDQKLGVLLREEQNAPRLGFFARLRDHVLFNTGRQFRPAVAGALALVLMLGGGGYAGFQNLNNHPAAPQVSATVQDLQILDNNQQVIQQMDQLLQDEDSGDDANAPS</sequence>
<evidence type="ECO:0000313" key="3">
    <source>
        <dbReference type="Proteomes" id="UP000289437"/>
    </source>
</evidence>
<accession>A0A4Q0T554</accession>
<name>A0A4Q0T554_9BACT</name>
<keyword evidence="3" id="KW-1185">Reference proteome</keyword>
<dbReference type="OrthoDB" id="122449at2"/>
<keyword evidence="1" id="KW-1133">Transmembrane helix</keyword>